<organism evidence="5 6">
    <name type="scientific">Bacillus weihaiensis</name>
    <dbReference type="NCBI Taxonomy" id="1547283"/>
    <lineage>
        <taxon>Bacteria</taxon>
        <taxon>Bacillati</taxon>
        <taxon>Bacillota</taxon>
        <taxon>Bacilli</taxon>
        <taxon>Bacillales</taxon>
        <taxon>Bacillaceae</taxon>
        <taxon>Bacillus</taxon>
    </lineage>
</organism>
<dbReference type="SMART" id="SM00382">
    <property type="entry name" value="AAA"/>
    <property type="match status" value="1"/>
</dbReference>
<keyword evidence="3 5" id="KW-0067">ATP-binding</keyword>
<dbReference type="STRING" id="1547283.A9C19_16145"/>
<dbReference type="OrthoDB" id="9804819at2"/>
<keyword evidence="2" id="KW-0547">Nucleotide-binding</keyword>
<dbReference type="Proteomes" id="UP000181936">
    <property type="component" value="Chromosome"/>
</dbReference>
<name>A0A1L3MUZ2_9BACI</name>
<dbReference type="KEGG" id="bwh:A9C19_16145"/>
<protein>
    <submittedName>
        <fullName evidence="5">Sodium ABC transporter ATP-binding protein</fullName>
    </submittedName>
</protein>
<dbReference type="Gene3D" id="3.40.50.300">
    <property type="entry name" value="P-loop containing nucleotide triphosphate hydrolases"/>
    <property type="match status" value="1"/>
</dbReference>
<dbReference type="InterPro" id="IPR017871">
    <property type="entry name" value="ABC_transporter-like_CS"/>
</dbReference>
<dbReference type="GO" id="GO:0005524">
    <property type="term" value="F:ATP binding"/>
    <property type="evidence" value="ECO:0007669"/>
    <property type="project" value="UniProtKB-KW"/>
</dbReference>
<dbReference type="GO" id="GO:0016887">
    <property type="term" value="F:ATP hydrolysis activity"/>
    <property type="evidence" value="ECO:0007669"/>
    <property type="project" value="InterPro"/>
</dbReference>
<dbReference type="PROSITE" id="PS50893">
    <property type="entry name" value="ABC_TRANSPORTER_2"/>
    <property type="match status" value="1"/>
</dbReference>
<dbReference type="CDD" id="cd03230">
    <property type="entry name" value="ABC_DR_subfamily_A"/>
    <property type="match status" value="1"/>
</dbReference>
<dbReference type="Pfam" id="PF00005">
    <property type="entry name" value="ABC_tran"/>
    <property type="match status" value="1"/>
</dbReference>
<dbReference type="PANTHER" id="PTHR42939:SF3">
    <property type="entry name" value="ABC TRANSPORTER ATP-BINDING COMPONENT"/>
    <property type="match status" value="1"/>
</dbReference>
<dbReference type="EMBL" id="CP016020">
    <property type="protein sequence ID" value="APH06149.1"/>
    <property type="molecule type" value="Genomic_DNA"/>
</dbReference>
<evidence type="ECO:0000256" key="1">
    <source>
        <dbReference type="ARBA" id="ARBA00022448"/>
    </source>
</evidence>
<dbReference type="PANTHER" id="PTHR42939">
    <property type="entry name" value="ABC TRANSPORTER ATP-BINDING PROTEIN ALBC-RELATED"/>
    <property type="match status" value="1"/>
</dbReference>
<reference evidence="5 6" key="1">
    <citation type="journal article" date="2016" name="Sci. Rep.">
        <title>Complete genome sequence and transcriptomic analysis of a novel marine strain Bacillus weihaiensis reveals the mechanism of brown algae degradation.</title>
        <authorList>
            <person name="Zhu Y."/>
            <person name="Chen P."/>
            <person name="Bao Y."/>
            <person name="Men Y."/>
            <person name="Zeng Y."/>
            <person name="Yang J."/>
            <person name="Sun J."/>
            <person name="Sun Y."/>
        </authorList>
    </citation>
    <scope>NUCLEOTIDE SEQUENCE [LARGE SCALE GENOMIC DNA]</scope>
    <source>
        <strain evidence="5 6">Alg07</strain>
    </source>
</reference>
<accession>A0A1L3MUZ2</accession>
<evidence type="ECO:0000313" key="6">
    <source>
        <dbReference type="Proteomes" id="UP000181936"/>
    </source>
</evidence>
<evidence type="ECO:0000256" key="3">
    <source>
        <dbReference type="ARBA" id="ARBA00022840"/>
    </source>
</evidence>
<keyword evidence="1" id="KW-0813">Transport</keyword>
<evidence type="ECO:0000313" key="5">
    <source>
        <dbReference type="EMBL" id="APH06149.1"/>
    </source>
</evidence>
<dbReference type="SUPFAM" id="SSF52540">
    <property type="entry name" value="P-loop containing nucleoside triphosphate hydrolases"/>
    <property type="match status" value="1"/>
</dbReference>
<sequence length="288" mass="32958">MNTIVEVKGLCKTRPQFTLNKIDLSIKKGFITGLIGPNGAGKTTLIRCIMDLIRFDEGEIKLFGKTHEEATEEIKQNIGFVYDENYFYEDLSIHQNKNVVKMFYKNWNDDIFHHYLATFQLPTNKKIKDLSKGMKMKFSLAIALSHQPTLLIMDEPTSGLDPIFRRELLDILLDIVQDEEKAIFFSTHMTKDLEQIADYIAFLKDGEIVFSEEKDEILHKYVLIKGSKQVLDQMDRQTIIGLKESSLGFEGIALRSSMTNAEGIIIEKPSLEDIMFYTVRGKSHASSC</sequence>
<dbReference type="InterPro" id="IPR051782">
    <property type="entry name" value="ABC_Transporter_VariousFunc"/>
</dbReference>
<dbReference type="InterPro" id="IPR027417">
    <property type="entry name" value="P-loop_NTPase"/>
</dbReference>
<feature type="domain" description="ABC transporter" evidence="4">
    <location>
        <begin position="1"/>
        <end position="230"/>
    </location>
</feature>
<gene>
    <name evidence="5" type="ORF">A9C19_16145</name>
</gene>
<dbReference type="PROSITE" id="PS00211">
    <property type="entry name" value="ABC_TRANSPORTER_1"/>
    <property type="match status" value="1"/>
</dbReference>
<proteinExistence type="predicted"/>
<dbReference type="AlphaFoldDB" id="A0A1L3MUZ2"/>
<evidence type="ECO:0000256" key="2">
    <source>
        <dbReference type="ARBA" id="ARBA00022741"/>
    </source>
</evidence>
<dbReference type="InterPro" id="IPR003439">
    <property type="entry name" value="ABC_transporter-like_ATP-bd"/>
</dbReference>
<keyword evidence="6" id="KW-1185">Reference proteome</keyword>
<evidence type="ECO:0000259" key="4">
    <source>
        <dbReference type="PROSITE" id="PS50893"/>
    </source>
</evidence>
<dbReference type="InterPro" id="IPR003593">
    <property type="entry name" value="AAA+_ATPase"/>
</dbReference>